<comment type="caution">
    <text evidence="2">The sequence shown here is derived from an EMBL/GenBank/DDBJ whole genome shotgun (WGS) entry which is preliminary data.</text>
</comment>
<proteinExistence type="predicted"/>
<name>A0A8J8NAB5_HALGN</name>
<organism evidence="2 3">
    <name type="scientific">Halteria grandinella</name>
    <dbReference type="NCBI Taxonomy" id="5974"/>
    <lineage>
        <taxon>Eukaryota</taxon>
        <taxon>Sar</taxon>
        <taxon>Alveolata</taxon>
        <taxon>Ciliophora</taxon>
        <taxon>Intramacronucleata</taxon>
        <taxon>Spirotrichea</taxon>
        <taxon>Stichotrichia</taxon>
        <taxon>Sporadotrichida</taxon>
        <taxon>Halteriidae</taxon>
        <taxon>Halteria</taxon>
    </lineage>
</organism>
<keyword evidence="3" id="KW-1185">Reference proteome</keyword>
<sequence length="113" mass="12763">MHRSSNRDSQQLSRSSKRQSLAQNQTAHQREQYLSKKILTQDHLATTFHLFPPKIKSDSQEVLITTSRKGATNDSKSFKISPQAWFYAHRIAGGYWTHHDSDCLTASGCISGS</sequence>
<feature type="region of interest" description="Disordered" evidence="1">
    <location>
        <begin position="1"/>
        <end position="34"/>
    </location>
</feature>
<dbReference type="EMBL" id="RRYP01030011">
    <property type="protein sequence ID" value="TNV71302.1"/>
    <property type="molecule type" value="Genomic_DNA"/>
</dbReference>
<evidence type="ECO:0000313" key="3">
    <source>
        <dbReference type="Proteomes" id="UP000785679"/>
    </source>
</evidence>
<accession>A0A8J8NAB5</accession>
<gene>
    <name evidence="2" type="ORF">FGO68_gene10115</name>
</gene>
<dbReference type="AlphaFoldDB" id="A0A8J8NAB5"/>
<evidence type="ECO:0000256" key="1">
    <source>
        <dbReference type="SAM" id="MobiDB-lite"/>
    </source>
</evidence>
<reference evidence="2" key="1">
    <citation type="submission" date="2019-06" db="EMBL/GenBank/DDBJ databases">
        <authorList>
            <person name="Zheng W."/>
        </authorList>
    </citation>
    <scope>NUCLEOTIDE SEQUENCE</scope>
    <source>
        <strain evidence="2">QDHG01</strain>
    </source>
</reference>
<feature type="compositionally biased region" description="Low complexity" evidence="1">
    <location>
        <begin position="9"/>
        <end position="23"/>
    </location>
</feature>
<dbReference type="Proteomes" id="UP000785679">
    <property type="component" value="Unassembled WGS sequence"/>
</dbReference>
<protein>
    <submittedName>
        <fullName evidence="2">Uncharacterized protein</fullName>
    </submittedName>
</protein>
<evidence type="ECO:0000313" key="2">
    <source>
        <dbReference type="EMBL" id="TNV71302.1"/>
    </source>
</evidence>